<comment type="caution">
    <text evidence="2">The sequence shown here is derived from an EMBL/GenBank/DDBJ whole genome shotgun (WGS) entry which is preliminary data.</text>
</comment>
<organism evidence="2 3">
    <name type="scientific">Aspergillus mulundensis</name>
    <dbReference type="NCBI Taxonomy" id="1810919"/>
    <lineage>
        <taxon>Eukaryota</taxon>
        <taxon>Fungi</taxon>
        <taxon>Dikarya</taxon>
        <taxon>Ascomycota</taxon>
        <taxon>Pezizomycotina</taxon>
        <taxon>Eurotiomycetes</taxon>
        <taxon>Eurotiomycetidae</taxon>
        <taxon>Eurotiales</taxon>
        <taxon>Aspergillaceae</taxon>
        <taxon>Aspergillus</taxon>
        <taxon>Aspergillus subgen. Nidulantes</taxon>
    </lineage>
</organism>
<feature type="region of interest" description="Disordered" evidence="1">
    <location>
        <begin position="140"/>
        <end position="160"/>
    </location>
</feature>
<accession>A0A3D8SU46</accession>
<feature type="compositionally biased region" description="Basic and acidic residues" evidence="1">
    <location>
        <begin position="274"/>
        <end position="292"/>
    </location>
</feature>
<dbReference type="Proteomes" id="UP000256690">
    <property type="component" value="Unassembled WGS sequence"/>
</dbReference>
<feature type="region of interest" description="Disordered" evidence="1">
    <location>
        <begin position="220"/>
        <end position="314"/>
    </location>
</feature>
<feature type="compositionally biased region" description="Acidic residues" evidence="1">
    <location>
        <begin position="257"/>
        <end position="273"/>
    </location>
</feature>
<evidence type="ECO:0000256" key="1">
    <source>
        <dbReference type="SAM" id="MobiDB-lite"/>
    </source>
</evidence>
<name>A0A3D8SU46_9EURO</name>
<sequence>MPSKPKPQQPNTLHLNAPALAGAFNLPNTSALQTLQTSPTSAAKPILDAWTAERTQYKTAISLRGIRDTKLLALSQDPKYTVILTSEMHPAFNAAKNGGRAGDGGKAGGNVDGTNLVYLAGLWYIGRLVRACPELFPRSSIAGNEGGGDKGDEDGDGDAKAKVQLDPYDVLHGWKLLKWVLMSCASGKKIRDRKATGPVWHVQPATATSTATAAAVKVEGGEGGEDGESDAVATKQGADAEDTSDIVTNKDDPAETGAEDIKDEPEAEAEPEESVPKTEADKIDSVIKRALTDDEDYDALSDAEKHEAKKAKPC</sequence>
<dbReference type="EMBL" id="PVWQ01000002">
    <property type="protein sequence ID" value="RDW89805.1"/>
    <property type="molecule type" value="Genomic_DNA"/>
</dbReference>
<keyword evidence="3" id="KW-1185">Reference proteome</keyword>
<dbReference type="OrthoDB" id="4507632at2759"/>
<dbReference type="RefSeq" id="XP_026606759.1">
    <property type="nucleotide sequence ID" value="XM_026743596.1"/>
</dbReference>
<evidence type="ECO:0000313" key="2">
    <source>
        <dbReference type="EMBL" id="RDW89805.1"/>
    </source>
</evidence>
<dbReference type="GeneID" id="38111950"/>
<gene>
    <name evidence="2" type="ORF">DSM5745_01580</name>
</gene>
<dbReference type="AlphaFoldDB" id="A0A3D8SU46"/>
<proteinExistence type="predicted"/>
<reference evidence="2 3" key="1">
    <citation type="journal article" date="2018" name="IMA Fungus">
        <title>IMA Genome-F 9: Draft genome sequence of Annulohypoxylon stygium, Aspergillus mulundensis, Berkeleyomyces basicola (syn. Thielaviopsis basicola), Ceratocystis smalleyi, two Cercospora beticola strains, Coleophoma cylindrospora, Fusarium fracticaudum, Phialophora cf. hyalina, and Morchella septimelata.</title>
        <authorList>
            <person name="Wingfield B.D."/>
            <person name="Bills G.F."/>
            <person name="Dong Y."/>
            <person name="Huang W."/>
            <person name="Nel W.J."/>
            <person name="Swalarsk-Parry B.S."/>
            <person name="Vaghefi N."/>
            <person name="Wilken P.M."/>
            <person name="An Z."/>
            <person name="de Beer Z.W."/>
            <person name="De Vos L."/>
            <person name="Chen L."/>
            <person name="Duong T.A."/>
            <person name="Gao Y."/>
            <person name="Hammerbacher A."/>
            <person name="Kikkert J.R."/>
            <person name="Li Y."/>
            <person name="Li H."/>
            <person name="Li K."/>
            <person name="Li Q."/>
            <person name="Liu X."/>
            <person name="Ma X."/>
            <person name="Naidoo K."/>
            <person name="Pethybridge S.J."/>
            <person name="Sun J."/>
            <person name="Steenkamp E.T."/>
            <person name="van der Nest M.A."/>
            <person name="van Wyk S."/>
            <person name="Wingfield M.J."/>
            <person name="Xiong C."/>
            <person name="Yue Q."/>
            <person name="Zhang X."/>
        </authorList>
    </citation>
    <scope>NUCLEOTIDE SEQUENCE [LARGE SCALE GENOMIC DNA]</scope>
    <source>
        <strain evidence="2 3">DSM 5745</strain>
    </source>
</reference>
<protein>
    <submittedName>
        <fullName evidence="2">Uncharacterized protein</fullName>
    </submittedName>
</protein>
<evidence type="ECO:0000313" key="3">
    <source>
        <dbReference type="Proteomes" id="UP000256690"/>
    </source>
</evidence>